<dbReference type="RefSeq" id="WP_119540297.1">
    <property type="nucleotide sequence ID" value="NZ_QYRN01000006.1"/>
</dbReference>
<dbReference type="OrthoDB" id="9808637at2"/>
<keyword evidence="4 5" id="KW-0472">Membrane</keyword>
<comment type="subcellular location">
    <subcellularLocation>
        <location evidence="1">Membrane</location>
        <topology evidence="1">Multi-pass membrane protein</topology>
    </subcellularLocation>
</comment>
<feature type="transmembrane region" description="Helical" evidence="5">
    <location>
        <begin position="55"/>
        <end position="73"/>
    </location>
</feature>
<dbReference type="Gene3D" id="1.20.1550.10">
    <property type="entry name" value="DsbB-like"/>
    <property type="match status" value="1"/>
</dbReference>
<name>A0A3A1WRI3_9HYPH</name>
<organism evidence="6 7">
    <name type="scientific">Aureimonas flava</name>
    <dbReference type="NCBI Taxonomy" id="2320271"/>
    <lineage>
        <taxon>Bacteria</taxon>
        <taxon>Pseudomonadati</taxon>
        <taxon>Pseudomonadota</taxon>
        <taxon>Alphaproteobacteria</taxon>
        <taxon>Hyphomicrobiales</taxon>
        <taxon>Aurantimonadaceae</taxon>
        <taxon>Aureimonas</taxon>
    </lineage>
</organism>
<dbReference type="InterPro" id="IPR023380">
    <property type="entry name" value="DsbB-like_sf"/>
</dbReference>
<keyword evidence="2 5" id="KW-0812">Transmembrane</keyword>
<feature type="transmembrane region" description="Helical" evidence="5">
    <location>
        <begin position="144"/>
        <end position="165"/>
    </location>
</feature>
<evidence type="ECO:0000256" key="4">
    <source>
        <dbReference type="ARBA" id="ARBA00023136"/>
    </source>
</evidence>
<dbReference type="PIRSF" id="PIRSF033913">
    <property type="entry name" value="S-S_format_DsbB"/>
    <property type="match status" value="1"/>
</dbReference>
<dbReference type="InterPro" id="IPR003752">
    <property type="entry name" value="DiS_bond_form_DsbB/BdbC"/>
</dbReference>
<dbReference type="Proteomes" id="UP000265750">
    <property type="component" value="Unassembled WGS sequence"/>
</dbReference>
<evidence type="ECO:0000313" key="6">
    <source>
        <dbReference type="EMBL" id="RIX99984.1"/>
    </source>
</evidence>
<comment type="caution">
    <text evidence="6">The sequence shown here is derived from an EMBL/GenBank/DDBJ whole genome shotgun (WGS) entry which is preliminary data.</text>
</comment>
<accession>A0A3A1WRI3</accession>
<sequence>MARLVTFRERTGFRQTLAAGLLAVGMATTVGGALLFQHVGGYMPCALCLEQRTPYYIGIPIALVALAVSWLKAPAVATRALLLAVGLLMLWAAGLGVFHAGVEWGFWPGPADCAAGGAIDLSGDLLSSMDAVRPPSCSEAALRILGLSLAGWNTLIALALAALALRSALARADRFA</sequence>
<evidence type="ECO:0000256" key="2">
    <source>
        <dbReference type="ARBA" id="ARBA00022692"/>
    </source>
</evidence>
<dbReference type="Pfam" id="PF02600">
    <property type="entry name" value="DsbB"/>
    <property type="match status" value="1"/>
</dbReference>
<gene>
    <name evidence="6" type="ORF">D3218_11810</name>
</gene>
<proteinExistence type="predicted"/>
<evidence type="ECO:0000313" key="7">
    <source>
        <dbReference type="Proteomes" id="UP000265750"/>
    </source>
</evidence>
<reference evidence="7" key="1">
    <citation type="submission" date="2018-09" db="EMBL/GenBank/DDBJ databases">
        <authorList>
            <person name="Tuo L."/>
        </authorList>
    </citation>
    <scope>NUCLEOTIDE SEQUENCE [LARGE SCALE GENOMIC DNA]</scope>
    <source>
        <strain evidence="7">M2BS4Y-1</strain>
    </source>
</reference>
<keyword evidence="3 5" id="KW-1133">Transmembrane helix</keyword>
<evidence type="ECO:0000256" key="5">
    <source>
        <dbReference type="SAM" id="Phobius"/>
    </source>
</evidence>
<dbReference type="AlphaFoldDB" id="A0A3A1WRI3"/>
<protein>
    <submittedName>
        <fullName evidence="6">Disulfide bond formation protein B</fullName>
    </submittedName>
</protein>
<feature type="transmembrane region" description="Helical" evidence="5">
    <location>
        <begin position="80"/>
        <end position="102"/>
    </location>
</feature>
<evidence type="ECO:0000256" key="1">
    <source>
        <dbReference type="ARBA" id="ARBA00004141"/>
    </source>
</evidence>
<dbReference type="GO" id="GO:0006457">
    <property type="term" value="P:protein folding"/>
    <property type="evidence" value="ECO:0007669"/>
    <property type="project" value="InterPro"/>
</dbReference>
<dbReference type="GO" id="GO:0015035">
    <property type="term" value="F:protein-disulfide reductase activity"/>
    <property type="evidence" value="ECO:0007669"/>
    <property type="project" value="InterPro"/>
</dbReference>
<keyword evidence="7" id="KW-1185">Reference proteome</keyword>
<feature type="transmembrane region" description="Helical" evidence="5">
    <location>
        <begin position="12"/>
        <end position="35"/>
    </location>
</feature>
<dbReference type="SUPFAM" id="SSF158442">
    <property type="entry name" value="DsbB-like"/>
    <property type="match status" value="1"/>
</dbReference>
<dbReference type="InterPro" id="IPR024199">
    <property type="entry name" value="Uncharacterised_DsbB"/>
</dbReference>
<evidence type="ECO:0000256" key="3">
    <source>
        <dbReference type="ARBA" id="ARBA00022989"/>
    </source>
</evidence>
<dbReference type="EMBL" id="QYRN01000006">
    <property type="protein sequence ID" value="RIX99984.1"/>
    <property type="molecule type" value="Genomic_DNA"/>
</dbReference>
<dbReference type="GO" id="GO:0016020">
    <property type="term" value="C:membrane"/>
    <property type="evidence" value="ECO:0007669"/>
    <property type="project" value="UniProtKB-SubCell"/>
</dbReference>